<protein>
    <recommendedName>
        <fullName evidence="4 5">Large ribosomal subunit protein bL33</fullName>
    </recommendedName>
</protein>
<keyword evidence="2 5" id="KW-0689">Ribosomal protein</keyword>
<evidence type="ECO:0000256" key="1">
    <source>
        <dbReference type="ARBA" id="ARBA00007596"/>
    </source>
</evidence>
<dbReference type="SUPFAM" id="SSF57829">
    <property type="entry name" value="Zn-binding ribosomal proteins"/>
    <property type="match status" value="1"/>
</dbReference>
<evidence type="ECO:0000256" key="4">
    <source>
        <dbReference type="ARBA" id="ARBA00035176"/>
    </source>
</evidence>
<dbReference type="Proteomes" id="UP000276899">
    <property type="component" value="Chromosome"/>
</dbReference>
<dbReference type="Gene3D" id="2.20.28.120">
    <property type="entry name" value="Ribosomal protein L33"/>
    <property type="match status" value="1"/>
</dbReference>
<dbReference type="PANTHER" id="PTHR43168:SF2">
    <property type="entry name" value="LARGE RIBOSOMAL SUBUNIT PROTEIN BL33C"/>
    <property type="match status" value="1"/>
</dbReference>
<evidence type="ECO:0000313" key="7">
    <source>
        <dbReference type="Proteomes" id="UP000276899"/>
    </source>
</evidence>
<dbReference type="NCBIfam" id="TIGR01023">
    <property type="entry name" value="rpmG_bact"/>
    <property type="match status" value="1"/>
</dbReference>
<dbReference type="GO" id="GO:0005840">
    <property type="term" value="C:ribosome"/>
    <property type="evidence" value="ECO:0007669"/>
    <property type="project" value="UniProtKB-KW"/>
</dbReference>
<sequence length="66" mass="7786">MLEDRNEEYNVASKSADVRPKITLACSECKERNYITKKNRRNTPDRLAISKFCSRCGKHTEHRETR</sequence>
<organism evidence="6 7">
    <name type="scientific">Actinomyces slackii</name>
    <dbReference type="NCBI Taxonomy" id="52774"/>
    <lineage>
        <taxon>Bacteria</taxon>
        <taxon>Bacillati</taxon>
        <taxon>Actinomycetota</taxon>
        <taxon>Actinomycetes</taxon>
        <taxon>Actinomycetales</taxon>
        <taxon>Actinomycetaceae</taxon>
        <taxon>Actinomyces</taxon>
    </lineage>
</organism>
<dbReference type="GO" id="GO:0003735">
    <property type="term" value="F:structural constituent of ribosome"/>
    <property type="evidence" value="ECO:0007669"/>
    <property type="project" value="InterPro"/>
</dbReference>
<dbReference type="GO" id="GO:0005737">
    <property type="term" value="C:cytoplasm"/>
    <property type="evidence" value="ECO:0007669"/>
    <property type="project" value="UniProtKB-ARBA"/>
</dbReference>
<evidence type="ECO:0000313" key="6">
    <source>
        <dbReference type="EMBL" id="VEG75921.1"/>
    </source>
</evidence>
<comment type="similarity">
    <text evidence="1 5">Belongs to the bacterial ribosomal protein bL33 family.</text>
</comment>
<dbReference type="InterPro" id="IPR038584">
    <property type="entry name" value="Ribosomal_bL33_sf"/>
</dbReference>
<dbReference type="HAMAP" id="MF_00294">
    <property type="entry name" value="Ribosomal_bL33"/>
    <property type="match status" value="1"/>
</dbReference>
<evidence type="ECO:0000256" key="3">
    <source>
        <dbReference type="ARBA" id="ARBA00023274"/>
    </source>
</evidence>
<dbReference type="KEGG" id="asla:NCTC11923_02599"/>
<keyword evidence="7" id="KW-1185">Reference proteome</keyword>
<dbReference type="STRING" id="1278298.GCA_000428685_00861"/>
<name>A0A448KG97_9ACTO</name>
<dbReference type="Pfam" id="PF00471">
    <property type="entry name" value="Ribosomal_L33"/>
    <property type="match status" value="1"/>
</dbReference>
<dbReference type="PROSITE" id="PS00582">
    <property type="entry name" value="RIBOSOMAL_L33"/>
    <property type="match status" value="1"/>
</dbReference>
<dbReference type="PANTHER" id="PTHR43168">
    <property type="entry name" value="50S RIBOSOMAL PROTEIN L33, CHLOROPLASTIC"/>
    <property type="match status" value="1"/>
</dbReference>
<dbReference type="AlphaFoldDB" id="A0A448KG97"/>
<dbReference type="GO" id="GO:1990904">
    <property type="term" value="C:ribonucleoprotein complex"/>
    <property type="evidence" value="ECO:0007669"/>
    <property type="project" value="UniProtKB-KW"/>
</dbReference>
<accession>A0A448KG97</accession>
<dbReference type="GO" id="GO:0006412">
    <property type="term" value="P:translation"/>
    <property type="evidence" value="ECO:0007669"/>
    <property type="project" value="UniProtKB-UniRule"/>
</dbReference>
<evidence type="ECO:0000256" key="2">
    <source>
        <dbReference type="ARBA" id="ARBA00022980"/>
    </source>
</evidence>
<evidence type="ECO:0000256" key="5">
    <source>
        <dbReference type="HAMAP-Rule" id="MF_00294"/>
    </source>
</evidence>
<dbReference type="NCBIfam" id="NF001860">
    <property type="entry name" value="PRK00595.1"/>
    <property type="match status" value="1"/>
</dbReference>
<dbReference type="InterPro" id="IPR001705">
    <property type="entry name" value="Ribosomal_bL33"/>
</dbReference>
<dbReference type="NCBIfam" id="NF001764">
    <property type="entry name" value="PRK00504.1"/>
    <property type="match status" value="1"/>
</dbReference>
<reference evidence="6 7" key="1">
    <citation type="submission" date="2018-12" db="EMBL/GenBank/DDBJ databases">
        <authorList>
            <consortium name="Pathogen Informatics"/>
        </authorList>
    </citation>
    <scope>NUCLEOTIDE SEQUENCE [LARGE SCALE GENOMIC DNA]</scope>
    <source>
        <strain evidence="6 7">NCTC11923</strain>
    </source>
</reference>
<dbReference type="EMBL" id="LR134363">
    <property type="protein sequence ID" value="VEG75921.1"/>
    <property type="molecule type" value="Genomic_DNA"/>
</dbReference>
<keyword evidence="3 5" id="KW-0687">Ribonucleoprotein</keyword>
<dbReference type="InterPro" id="IPR011332">
    <property type="entry name" value="Ribosomal_zn-bd"/>
</dbReference>
<dbReference type="InterPro" id="IPR018264">
    <property type="entry name" value="Ribosomal_bL33_CS"/>
</dbReference>
<proteinExistence type="inferred from homology"/>
<gene>
    <name evidence="5 6" type="primary">rpmG</name>
    <name evidence="6" type="ORF">NCTC11923_02599</name>
</gene>